<dbReference type="Gene3D" id="2.60.40.2840">
    <property type="match status" value="1"/>
</dbReference>
<proteinExistence type="predicted"/>
<evidence type="ECO:0000313" key="3">
    <source>
        <dbReference type="Proteomes" id="UP001152798"/>
    </source>
</evidence>
<name>A0A9P0MTW6_NEZVI</name>
<dbReference type="AlphaFoldDB" id="A0A9P0MTW6"/>
<dbReference type="Pfam" id="PF17751">
    <property type="entry name" value="SKICH"/>
    <property type="match status" value="1"/>
</dbReference>
<gene>
    <name evidence="2" type="ORF">NEZAVI_LOCUS11844</name>
</gene>
<evidence type="ECO:0000259" key="1">
    <source>
        <dbReference type="Pfam" id="PF17751"/>
    </source>
</evidence>
<protein>
    <recommendedName>
        <fullName evidence="1">SKICH domain-containing protein</fullName>
    </recommendedName>
</protein>
<reference evidence="2" key="1">
    <citation type="submission" date="2022-01" db="EMBL/GenBank/DDBJ databases">
        <authorList>
            <person name="King R."/>
        </authorList>
    </citation>
    <scope>NUCLEOTIDE SEQUENCE</scope>
</reference>
<feature type="domain" description="SKICH" evidence="1">
    <location>
        <begin position="17"/>
        <end position="119"/>
    </location>
</feature>
<keyword evidence="3" id="KW-1185">Reference proteome</keyword>
<dbReference type="InterPro" id="IPR041611">
    <property type="entry name" value="SKICH"/>
</dbReference>
<evidence type="ECO:0000313" key="2">
    <source>
        <dbReference type="EMBL" id="CAH1403196.1"/>
    </source>
</evidence>
<dbReference type="OrthoDB" id="10015001at2759"/>
<dbReference type="Proteomes" id="UP001152798">
    <property type="component" value="Chromosome 5"/>
</dbReference>
<organism evidence="2 3">
    <name type="scientific">Nezara viridula</name>
    <name type="common">Southern green stink bug</name>
    <name type="synonym">Cimex viridulus</name>
    <dbReference type="NCBI Taxonomy" id="85310"/>
    <lineage>
        <taxon>Eukaryota</taxon>
        <taxon>Metazoa</taxon>
        <taxon>Ecdysozoa</taxon>
        <taxon>Arthropoda</taxon>
        <taxon>Hexapoda</taxon>
        <taxon>Insecta</taxon>
        <taxon>Pterygota</taxon>
        <taxon>Neoptera</taxon>
        <taxon>Paraneoptera</taxon>
        <taxon>Hemiptera</taxon>
        <taxon>Heteroptera</taxon>
        <taxon>Panheteroptera</taxon>
        <taxon>Pentatomomorpha</taxon>
        <taxon>Pentatomoidea</taxon>
        <taxon>Pentatomidae</taxon>
        <taxon>Pentatominae</taxon>
        <taxon>Nezara</taxon>
    </lineage>
</organism>
<dbReference type="EMBL" id="OV725081">
    <property type="protein sequence ID" value="CAH1403196.1"/>
    <property type="molecule type" value="Genomic_DNA"/>
</dbReference>
<sequence length="360" mass="41695">MQSTVFPESEKIIYEYVKFENVLINYDMSKDFEVEFSLDNEVKGSSRDWIGIFQAGWNSYESFLAHESALGMPCDESGRRRKVKFNSKYLQDANAGLPYQFVYVNKYLEILGVSQYFQFTVNNPNGFKLPNDTVCEGSFMPNVGSSPLKDQNVKNHGNDDLTVVEDDIMRDSSTSPPHGHFHTNCKLYSISKWKNSCTSCYQCKSIFQLKESHDDLLEKIKLYQDHNFSLRNRVDRLEKLLDWQDNEKELNTCMFHLSEVVDNAIRSSVYGHRDNKGVTHSYFDWDLSSKELLLKAIIGQQEVTIRDLNKVICELGYIDKPRLSYYPSTSLQDIVKTMKAEERVVAEVFEINNNTSEEEL</sequence>
<accession>A0A9P0MTW6</accession>